<gene>
    <name evidence="3" type="ORF">A4S15_09295</name>
</gene>
<feature type="compositionally biased region" description="Pro residues" evidence="1">
    <location>
        <begin position="161"/>
        <end position="182"/>
    </location>
</feature>
<evidence type="ECO:0000313" key="4">
    <source>
        <dbReference type="Proteomes" id="UP000192872"/>
    </source>
</evidence>
<dbReference type="Pfam" id="PF11064">
    <property type="entry name" value="DUF2865"/>
    <property type="match status" value="1"/>
</dbReference>
<feature type="region of interest" description="Disordered" evidence="1">
    <location>
        <begin position="157"/>
        <end position="187"/>
    </location>
</feature>
<feature type="signal peptide" evidence="2">
    <location>
        <begin position="1"/>
        <end position="23"/>
    </location>
</feature>
<dbReference type="Proteomes" id="UP000192872">
    <property type="component" value="Unassembled WGS sequence"/>
</dbReference>
<reference evidence="3 4" key="1">
    <citation type="journal article" date="2017" name="Water Res.">
        <title>Comammox in drinking water systems.</title>
        <authorList>
            <person name="Wang Y."/>
            <person name="Ma L."/>
            <person name="Mao Y."/>
            <person name="Jiang X."/>
            <person name="Xia Y."/>
            <person name="Yu K."/>
            <person name="Li B."/>
            <person name="Zhang T."/>
        </authorList>
    </citation>
    <scope>NUCLEOTIDE SEQUENCE [LARGE SCALE GENOMIC DNA]</scope>
    <source>
        <strain evidence="3">SG_bin8</strain>
    </source>
</reference>
<dbReference type="AlphaFoldDB" id="A0A1W9HX63"/>
<dbReference type="STRING" id="1827387.A4S15_09295"/>
<evidence type="ECO:0000256" key="1">
    <source>
        <dbReference type="SAM" id="MobiDB-lite"/>
    </source>
</evidence>
<dbReference type="RefSeq" id="WP_376800482.1">
    <property type="nucleotide sequence ID" value="NZ_DBNB01000013.1"/>
</dbReference>
<name>A0A1W9HX63_9HYPH</name>
<feature type="region of interest" description="Disordered" evidence="1">
    <location>
        <begin position="298"/>
        <end position="345"/>
    </location>
</feature>
<dbReference type="InterPro" id="IPR021293">
    <property type="entry name" value="DUF2865"/>
</dbReference>
<evidence type="ECO:0000256" key="2">
    <source>
        <dbReference type="SAM" id="SignalP"/>
    </source>
</evidence>
<evidence type="ECO:0000313" key="3">
    <source>
        <dbReference type="EMBL" id="OQW52018.1"/>
    </source>
</evidence>
<dbReference type="EMBL" id="LWDL01000016">
    <property type="protein sequence ID" value="OQW52018.1"/>
    <property type="molecule type" value="Genomic_DNA"/>
</dbReference>
<proteinExistence type="predicted"/>
<sequence length="345" mass="36591">MQRPWLGLLGMGFVLVVSRPAFAMASQCAALSAELSRLDRSIAATDFAGAAQRQRSELSTARAQKHRCELSAAGDCSRFATLVAGMEANLASLERRIGQKDGIASLQARRGALQRRLAAASCHGETPRRAAPVEAFAPVDGLLSWFSLGGASQAAVTAVNKPPPPASEPRPAPAPSAKPPFRPTNARSNTVISASGHYRTLCVRTCDGYFWPVSYQTSSRNFAKDAQTCRSACPGNEVALYVHRNPGGGSDEAVGLDGKPYTALKAAYRFRREFDRACGCQAGVQAARQAIDELKGPDARTHDHVAGDDDPKSPVKISTRPEVSQASDVIGEFGLRGTTQPGTVD</sequence>
<feature type="chain" id="PRO_5010876823" description="DUF2865 domain-containing protein" evidence="2">
    <location>
        <begin position="24"/>
        <end position="345"/>
    </location>
</feature>
<keyword evidence="2" id="KW-0732">Signal</keyword>
<protein>
    <recommendedName>
        <fullName evidence="5">DUF2865 domain-containing protein</fullName>
    </recommendedName>
</protein>
<accession>A0A1W9HX63</accession>
<evidence type="ECO:0008006" key="5">
    <source>
        <dbReference type="Google" id="ProtNLM"/>
    </source>
</evidence>
<feature type="compositionally biased region" description="Basic and acidic residues" evidence="1">
    <location>
        <begin position="298"/>
        <end position="313"/>
    </location>
</feature>
<organism evidence="3 4">
    <name type="scientific">Candidatus Raskinella chloraquaticus</name>
    <dbReference type="NCBI Taxonomy" id="1951219"/>
    <lineage>
        <taxon>Bacteria</taxon>
        <taxon>Pseudomonadati</taxon>
        <taxon>Pseudomonadota</taxon>
        <taxon>Alphaproteobacteria</taxon>
        <taxon>Hyphomicrobiales</taxon>
        <taxon>Phreatobacteraceae</taxon>
        <taxon>Candidatus Raskinella</taxon>
    </lineage>
</organism>
<comment type="caution">
    <text evidence="3">The sequence shown here is derived from an EMBL/GenBank/DDBJ whole genome shotgun (WGS) entry which is preliminary data.</text>
</comment>